<gene>
    <name evidence="1" type="ORF">LTRI10_LOCUS4386</name>
</gene>
<dbReference type="EMBL" id="OZ034813">
    <property type="protein sequence ID" value="CAL1356706.1"/>
    <property type="molecule type" value="Genomic_DNA"/>
</dbReference>
<keyword evidence="2" id="KW-1185">Reference proteome</keyword>
<name>A0AAV2CL18_9ROSI</name>
<evidence type="ECO:0000313" key="2">
    <source>
        <dbReference type="Proteomes" id="UP001497516"/>
    </source>
</evidence>
<sequence>MGTKNWIVYSLVLTQSGSNPVLTWPLLSSIFRVFHRTRRLMPAYRLFRVRRLLPAGRRRVATWDGARRAVNRGRRAVDGAEAEDVAERSL</sequence>
<proteinExistence type="predicted"/>
<evidence type="ECO:0000313" key="1">
    <source>
        <dbReference type="EMBL" id="CAL1356706.1"/>
    </source>
</evidence>
<accession>A0AAV2CL18</accession>
<dbReference type="Proteomes" id="UP001497516">
    <property type="component" value="Chromosome 1"/>
</dbReference>
<reference evidence="1 2" key="1">
    <citation type="submission" date="2024-04" db="EMBL/GenBank/DDBJ databases">
        <authorList>
            <person name="Fracassetti M."/>
        </authorList>
    </citation>
    <scope>NUCLEOTIDE SEQUENCE [LARGE SCALE GENOMIC DNA]</scope>
</reference>
<protein>
    <submittedName>
        <fullName evidence="1">Uncharacterized protein</fullName>
    </submittedName>
</protein>
<organism evidence="1 2">
    <name type="scientific">Linum trigynum</name>
    <dbReference type="NCBI Taxonomy" id="586398"/>
    <lineage>
        <taxon>Eukaryota</taxon>
        <taxon>Viridiplantae</taxon>
        <taxon>Streptophyta</taxon>
        <taxon>Embryophyta</taxon>
        <taxon>Tracheophyta</taxon>
        <taxon>Spermatophyta</taxon>
        <taxon>Magnoliopsida</taxon>
        <taxon>eudicotyledons</taxon>
        <taxon>Gunneridae</taxon>
        <taxon>Pentapetalae</taxon>
        <taxon>rosids</taxon>
        <taxon>fabids</taxon>
        <taxon>Malpighiales</taxon>
        <taxon>Linaceae</taxon>
        <taxon>Linum</taxon>
    </lineage>
</organism>
<dbReference type="AlphaFoldDB" id="A0AAV2CL18"/>